<protein>
    <submittedName>
        <fullName evidence="1">Uncharacterized protein</fullName>
    </submittedName>
</protein>
<accession>A0A061RPA4</accession>
<dbReference type="AlphaFoldDB" id="A0A061RPA4"/>
<name>A0A061RPA4_9CHLO</name>
<gene>
    <name evidence="1" type="ORF">TSPGSL018_31474</name>
</gene>
<reference evidence="1" key="1">
    <citation type="submission" date="2014-05" db="EMBL/GenBank/DDBJ databases">
        <title>The transcriptome of the halophilic microalga Tetraselmis sp. GSL018 isolated from the Great Salt Lake, Utah.</title>
        <authorList>
            <person name="Jinkerson R.E."/>
            <person name="D'Adamo S."/>
            <person name="Posewitz M.C."/>
        </authorList>
    </citation>
    <scope>NUCLEOTIDE SEQUENCE</scope>
    <source>
        <strain evidence="1">GSL018</strain>
    </source>
</reference>
<sequence length="65" mass="7645">EMVGHLRKFLNIETCLFTKTTLLFPALIFANCELQMLLHAFLSNHSGHFFLWLHLLEEICLERIS</sequence>
<dbReference type="EMBL" id="GBEZ01013617">
    <property type="protein sequence ID" value="JAC72386.1"/>
    <property type="molecule type" value="Transcribed_RNA"/>
</dbReference>
<proteinExistence type="predicted"/>
<organism evidence="1">
    <name type="scientific">Tetraselmis sp. GSL018</name>
    <dbReference type="NCBI Taxonomy" id="582737"/>
    <lineage>
        <taxon>Eukaryota</taxon>
        <taxon>Viridiplantae</taxon>
        <taxon>Chlorophyta</taxon>
        <taxon>core chlorophytes</taxon>
        <taxon>Chlorodendrophyceae</taxon>
        <taxon>Chlorodendrales</taxon>
        <taxon>Chlorodendraceae</taxon>
        <taxon>Tetraselmis</taxon>
    </lineage>
</organism>
<feature type="non-terminal residue" evidence="1">
    <location>
        <position position="1"/>
    </location>
</feature>
<evidence type="ECO:0000313" key="1">
    <source>
        <dbReference type="EMBL" id="JAC72386.1"/>
    </source>
</evidence>